<dbReference type="Proteomes" id="UP001652582">
    <property type="component" value="Chromosome 9"/>
</dbReference>
<dbReference type="PANTHER" id="PTHR31649:SF1">
    <property type="entry name" value="FARNESOIC ACID O-METHYL TRANSFERASE DOMAIN-CONTAINING PROTEIN"/>
    <property type="match status" value="1"/>
</dbReference>
<dbReference type="OrthoDB" id="2142040at2759"/>
<organism evidence="1 2">
    <name type="scientific">Bicyclus anynana</name>
    <name type="common">Squinting bush brown butterfly</name>
    <dbReference type="NCBI Taxonomy" id="110368"/>
    <lineage>
        <taxon>Eukaryota</taxon>
        <taxon>Metazoa</taxon>
        <taxon>Ecdysozoa</taxon>
        <taxon>Arthropoda</taxon>
        <taxon>Hexapoda</taxon>
        <taxon>Insecta</taxon>
        <taxon>Pterygota</taxon>
        <taxon>Neoptera</taxon>
        <taxon>Endopterygota</taxon>
        <taxon>Lepidoptera</taxon>
        <taxon>Glossata</taxon>
        <taxon>Ditrysia</taxon>
        <taxon>Papilionoidea</taxon>
        <taxon>Nymphalidae</taxon>
        <taxon>Satyrinae</taxon>
        <taxon>Satyrini</taxon>
        <taxon>Mycalesina</taxon>
        <taxon>Bicyclus</taxon>
    </lineage>
</organism>
<dbReference type="SMART" id="SM00696">
    <property type="entry name" value="DM9"/>
    <property type="match status" value="2"/>
</dbReference>
<dbReference type="AlphaFoldDB" id="A0A6J1NU80"/>
<dbReference type="InterPro" id="IPR006616">
    <property type="entry name" value="DM9_repeat"/>
</dbReference>
<dbReference type="RefSeq" id="XP_023948363.2">
    <property type="nucleotide sequence ID" value="XM_024092595.2"/>
</dbReference>
<sequence>MGDLIEFSTWPRQQNIFHKLTSGAIAFSVKGETHAAVGLAKNPSADCEYWVIIGHNECWLNSVPPKLERLLPKKVQGGLEWIKGDNILPNGALIGGYEKEMLYIIRAEHEGSLTPGKFVPSLGLAIISWGDEAHVKSDFEVLCGYNCIWVPTSGNIIPAGAVVAGYSENTLEPLYVGRVVKHGHLILGKVLPSHKVCYFPYKDKEFAKQKYEILVNPEISMDSPNCYDKAQLSGDRLIAESYIANWEHARNSEYTSESESE</sequence>
<dbReference type="Pfam" id="PF11901">
    <property type="entry name" value="DM9"/>
    <property type="match status" value="1"/>
</dbReference>
<reference evidence="2" key="1">
    <citation type="submission" date="2025-08" db="UniProtKB">
        <authorList>
            <consortium name="RefSeq"/>
        </authorList>
    </citation>
    <scope>IDENTIFICATION</scope>
</reference>
<name>A0A6J1NU80_BICAN</name>
<evidence type="ECO:0000313" key="1">
    <source>
        <dbReference type="Proteomes" id="UP001652582"/>
    </source>
</evidence>
<evidence type="ECO:0000313" key="2">
    <source>
        <dbReference type="RefSeq" id="XP_023948363.2"/>
    </source>
</evidence>
<gene>
    <name evidence="2" type="primary">LOC112053231</name>
</gene>
<accession>A0A6J1NU80</accession>
<protein>
    <submittedName>
        <fullName evidence="2">Uncharacterized protein LOC112053231 isoform X2</fullName>
    </submittedName>
</protein>
<dbReference type="PANTHER" id="PTHR31649">
    <property type="entry name" value="AGAP009604-PA"/>
    <property type="match status" value="1"/>
</dbReference>
<proteinExistence type="predicted"/>
<keyword evidence="1" id="KW-1185">Reference proteome</keyword>
<dbReference type="GeneID" id="112053231"/>